<dbReference type="Gene3D" id="1.25.40.10">
    <property type="entry name" value="Tetratricopeptide repeat domain"/>
    <property type="match status" value="1"/>
</dbReference>
<dbReference type="RefSeq" id="WP_328859080.1">
    <property type="nucleotide sequence ID" value="NZ_CP108021.1"/>
</dbReference>
<reference evidence="1 2" key="1">
    <citation type="submission" date="2022-10" db="EMBL/GenBank/DDBJ databases">
        <title>The complete genomes of actinobacterial strains from the NBC collection.</title>
        <authorList>
            <person name="Joergensen T.S."/>
            <person name="Alvarez Arevalo M."/>
            <person name="Sterndorff E.B."/>
            <person name="Faurdal D."/>
            <person name="Vuksanovic O."/>
            <person name="Mourched A.-S."/>
            <person name="Charusanti P."/>
            <person name="Shaw S."/>
            <person name="Blin K."/>
            <person name="Weber T."/>
        </authorList>
    </citation>
    <scope>NUCLEOTIDE SEQUENCE [LARGE SCALE GENOMIC DNA]</scope>
    <source>
        <strain evidence="1 2">NBC_00319</strain>
    </source>
</reference>
<organism evidence="1 2">
    <name type="scientific">Williamsia herbipolensis</name>
    <dbReference type="NCBI Taxonomy" id="1603258"/>
    <lineage>
        <taxon>Bacteria</taxon>
        <taxon>Bacillati</taxon>
        <taxon>Actinomycetota</taxon>
        <taxon>Actinomycetes</taxon>
        <taxon>Mycobacteriales</taxon>
        <taxon>Nocardiaceae</taxon>
        <taxon>Williamsia</taxon>
    </lineage>
</organism>
<sequence>MIDELQEEATAALAAGDYTRALAEFSVLREMRSRRDGPYSVHYLANLHDAVRCMCHLQRWSDSEPLCRELYGKYRRTHGPGDCDTVDAAKFYAWALVHLDQADPAAELYLTTADALWTLGDREQALTMLGAAVTQRQDLCFDTLRNRVDLASAAVALGVASSMSLVSPLA</sequence>
<dbReference type="Proteomes" id="UP001432128">
    <property type="component" value="Chromosome"/>
</dbReference>
<dbReference type="KEGG" id="whr:OG579_10475"/>
<protein>
    <recommendedName>
        <fullName evidence="3">Tetratricopeptide repeat protein</fullName>
    </recommendedName>
</protein>
<dbReference type="InterPro" id="IPR011990">
    <property type="entry name" value="TPR-like_helical_dom_sf"/>
</dbReference>
<accession>A0AAU4K7Y8</accession>
<keyword evidence="2" id="KW-1185">Reference proteome</keyword>
<evidence type="ECO:0000313" key="2">
    <source>
        <dbReference type="Proteomes" id="UP001432128"/>
    </source>
</evidence>
<gene>
    <name evidence="1" type="ORF">OG579_10475</name>
</gene>
<dbReference type="SUPFAM" id="SSF48452">
    <property type="entry name" value="TPR-like"/>
    <property type="match status" value="1"/>
</dbReference>
<evidence type="ECO:0008006" key="3">
    <source>
        <dbReference type="Google" id="ProtNLM"/>
    </source>
</evidence>
<evidence type="ECO:0000313" key="1">
    <source>
        <dbReference type="EMBL" id="WUM22154.1"/>
    </source>
</evidence>
<dbReference type="EMBL" id="CP108021">
    <property type="protein sequence ID" value="WUM22154.1"/>
    <property type="molecule type" value="Genomic_DNA"/>
</dbReference>
<dbReference type="AlphaFoldDB" id="A0AAU4K7Y8"/>
<proteinExistence type="predicted"/>
<name>A0AAU4K7Y8_9NOCA</name>